<dbReference type="InterPro" id="IPR053890">
    <property type="entry name" value="Hen1-like_N"/>
</dbReference>
<evidence type="ECO:0000256" key="2">
    <source>
        <dbReference type="ARBA" id="ARBA00009026"/>
    </source>
</evidence>
<proteinExistence type="inferred from homology"/>
<dbReference type="PANTHER" id="PTHR21404">
    <property type="entry name" value="HEN1"/>
    <property type="match status" value="1"/>
</dbReference>
<evidence type="ECO:0000256" key="4">
    <source>
        <dbReference type="ARBA" id="ARBA00022603"/>
    </source>
</evidence>
<evidence type="ECO:0000256" key="6">
    <source>
        <dbReference type="ARBA" id="ARBA00022691"/>
    </source>
</evidence>
<organism evidence="15 16">
    <name type="scientific">Paenibacillus lutrae</name>
    <dbReference type="NCBI Taxonomy" id="2078573"/>
    <lineage>
        <taxon>Bacteria</taxon>
        <taxon>Bacillati</taxon>
        <taxon>Bacillota</taxon>
        <taxon>Bacilli</taxon>
        <taxon>Bacillales</taxon>
        <taxon>Paenibacillaceae</taxon>
        <taxon>Paenibacillus</taxon>
    </lineage>
</organism>
<keyword evidence="5 15" id="KW-0808">Transferase</keyword>
<dbReference type="AlphaFoldDB" id="A0A7X3FK07"/>
<dbReference type="Proteomes" id="UP000490800">
    <property type="component" value="Unassembled WGS sequence"/>
</dbReference>
<keyword evidence="9" id="KW-0694">RNA-binding</keyword>
<dbReference type="GO" id="GO:0005737">
    <property type="term" value="C:cytoplasm"/>
    <property type="evidence" value="ECO:0007669"/>
    <property type="project" value="TreeGrafter"/>
</dbReference>
<dbReference type="EC" id="2.1.1.386" evidence="11"/>
<dbReference type="OrthoDB" id="626362at2"/>
<keyword evidence="10" id="KW-0943">RNA-mediated gene silencing</keyword>
<evidence type="ECO:0000256" key="12">
    <source>
        <dbReference type="ARBA" id="ARBA00048418"/>
    </source>
</evidence>
<dbReference type="InterPro" id="IPR041698">
    <property type="entry name" value="Methyltransf_25"/>
</dbReference>
<evidence type="ECO:0000256" key="5">
    <source>
        <dbReference type="ARBA" id="ARBA00022679"/>
    </source>
</evidence>
<feature type="domain" description="Hen1-like N-terminal" evidence="14">
    <location>
        <begin position="3"/>
        <end position="224"/>
    </location>
</feature>
<dbReference type="GO" id="GO:0003723">
    <property type="term" value="F:RNA binding"/>
    <property type="evidence" value="ECO:0007669"/>
    <property type="project" value="UniProtKB-KW"/>
</dbReference>
<sequence length="436" mass="49869">MAIFQVKSTNPDLSFIIKKNPGSGMMLRSVRKGTAYGWYTDSSTFNVYFKDADNEISYKRHQDENFEYLNVSRYNTPLFPLNALNEFFSAPLKVRDDRDTDGYENTCTIPVIHVQLVRYVEFFEKHLPDFNFTLTHLTHKSYSLTVTTGRSLYQLLNVVSVLCLFLAQFGEEYIDISDNILDKYISSIHVIDAPFYIRSLFARNFLTSKERFKEYKAKLEQTDRYSILFDFGSTAHQRRNYIRGVLPFDKSILDLGCGEGFYAIPFAGKIEGSYYAVDIHEETLEVVKRKASAKELDNLVALASIEAFLEGYNGEQVDVLLTEVIEHMSLEEARELIKQVCTKVDFHTFVITTPNADFNGYYELEGFRHDDHKWEMGLEEFRRWFTDLAGELEAEAGPGGRLRLDYTFAAIGDGVNGVQTTQGVIVKNKEAVAGGD</sequence>
<dbReference type="GO" id="GO:0030422">
    <property type="term" value="P:siRNA processing"/>
    <property type="evidence" value="ECO:0007669"/>
    <property type="project" value="TreeGrafter"/>
</dbReference>
<dbReference type="Pfam" id="PF13649">
    <property type="entry name" value="Methyltransf_25"/>
    <property type="match status" value="1"/>
</dbReference>
<keyword evidence="16" id="KW-1185">Reference proteome</keyword>
<dbReference type="GO" id="GO:0090486">
    <property type="term" value="F:small RNA 2'-O-methyltransferase activity"/>
    <property type="evidence" value="ECO:0007669"/>
    <property type="project" value="UniProtKB-EC"/>
</dbReference>
<dbReference type="PANTHER" id="PTHR21404:SF3">
    <property type="entry name" value="SMALL RNA 2'-O-METHYLTRANSFERASE"/>
    <property type="match status" value="1"/>
</dbReference>
<protein>
    <recommendedName>
        <fullName evidence="3">Small RNA 2'-O-methyltransferase</fullName>
        <ecNumber evidence="11">2.1.1.386</ecNumber>
    </recommendedName>
</protein>
<dbReference type="Pfam" id="PF22032">
    <property type="entry name" value="Hen1_N"/>
    <property type="match status" value="1"/>
</dbReference>
<keyword evidence="8" id="KW-0460">Magnesium</keyword>
<evidence type="ECO:0000256" key="3">
    <source>
        <dbReference type="ARBA" id="ARBA00021330"/>
    </source>
</evidence>
<evidence type="ECO:0000259" key="14">
    <source>
        <dbReference type="Pfam" id="PF22032"/>
    </source>
</evidence>
<comment type="similarity">
    <text evidence="2">Belongs to the methyltransferase superfamily. HEN1 family.</text>
</comment>
<dbReference type="InterPro" id="IPR029063">
    <property type="entry name" value="SAM-dependent_MTases_sf"/>
</dbReference>
<reference evidence="15 16" key="1">
    <citation type="journal article" date="2019" name="Microorganisms">
        <title>Paenibacillus lutrae sp. nov., A Chitinolytic Species Isolated from A River Otter in Castril Natural Park, Granada, Spain.</title>
        <authorList>
            <person name="Rodriguez M."/>
            <person name="Reina J.C."/>
            <person name="Bejar V."/>
            <person name="Llamas I."/>
        </authorList>
    </citation>
    <scope>NUCLEOTIDE SEQUENCE [LARGE SCALE GENOMIC DNA]</scope>
    <source>
        <strain evidence="15 16">N10</strain>
    </source>
</reference>
<dbReference type="SUPFAM" id="SSF53335">
    <property type="entry name" value="S-adenosyl-L-methionine-dependent methyltransferases"/>
    <property type="match status" value="1"/>
</dbReference>
<keyword evidence="6" id="KW-0949">S-adenosyl-L-methionine</keyword>
<evidence type="ECO:0000259" key="13">
    <source>
        <dbReference type="Pfam" id="PF13649"/>
    </source>
</evidence>
<keyword evidence="7" id="KW-0479">Metal-binding</keyword>
<dbReference type="EMBL" id="RHLK01000009">
    <property type="protein sequence ID" value="MVP01038.1"/>
    <property type="molecule type" value="Genomic_DNA"/>
</dbReference>
<accession>A0A7X3FK07</accession>
<evidence type="ECO:0000313" key="16">
    <source>
        <dbReference type="Proteomes" id="UP000490800"/>
    </source>
</evidence>
<evidence type="ECO:0000256" key="1">
    <source>
        <dbReference type="ARBA" id="ARBA00001946"/>
    </source>
</evidence>
<evidence type="ECO:0000256" key="11">
    <source>
        <dbReference type="ARBA" id="ARBA00035025"/>
    </source>
</evidence>
<evidence type="ECO:0000256" key="9">
    <source>
        <dbReference type="ARBA" id="ARBA00022884"/>
    </source>
</evidence>
<evidence type="ECO:0000256" key="8">
    <source>
        <dbReference type="ARBA" id="ARBA00022842"/>
    </source>
</evidence>
<dbReference type="GO" id="GO:0001510">
    <property type="term" value="P:RNA methylation"/>
    <property type="evidence" value="ECO:0007669"/>
    <property type="project" value="InterPro"/>
</dbReference>
<dbReference type="Gene3D" id="3.40.50.150">
    <property type="entry name" value="Vaccinia Virus protein VP39"/>
    <property type="match status" value="1"/>
</dbReference>
<keyword evidence="4 15" id="KW-0489">Methyltransferase</keyword>
<comment type="caution">
    <text evidence="15">The sequence shown here is derived from an EMBL/GenBank/DDBJ whole genome shotgun (WGS) entry which is preliminary data.</text>
</comment>
<name>A0A7X3FK07_9BACL</name>
<comment type="cofactor">
    <cofactor evidence="1">
        <name>Mg(2+)</name>
        <dbReference type="ChEBI" id="CHEBI:18420"/>
    </cofactor>
</comment>
<evidence type="ECO:0000256" key="7">
    <source>
        <dbReference type="ARBA" id="ARBA00022723"/>
    </source>
</evidence>
<evidence type="ECO:0000313" key="15">
    <source>
        <dbReference type="EMBL" id="MVP01038.1"/>
    </source>
</evidence>
<dbReference type="RefSeq" id="WP_157337072.1">
    <property type="nucleotide sequence ID" value="NZ_RHLK01000009.1"/>
</dbReference>
<evidence type="ECO:0000256" key="10">
    <source>
        <dbReference type="ARBA" id="ARBA00023158"/>
    </source>
</evidence>
<comment type="catalytic activity">
    <reaction evidence="12">
        <text>small RNA 3'-end nucleotide + S-adenosyl-L-methionine = small RNA 3'-end 2'-O-methylnucleotide + S-adenosyl-L-homocysteine + H(+)</text>
        <dbReference type="Rhea" id="RHEA:37887"/>
        <dbReference type="Rhea" id="RHEA-COMP:10415"/>
        <dbReference type="Rhea" id="RHEA-COMP:10416"/>
        <dbReference type="ChEBI" id="CHEBI:15378"/>
        <dbReference type="ChEBI" id="CHEBI:57856"/>
        <dbReference type="ChEBI" id="CHEBI:59789"/>
        <dbReference type="ChEBI" id="CHEBI:74896"/>
        <dbReference type="ChEBI" id="CHEBI:74898"/>
        <dbReference type="EC" id="2.1.1.386"/>
    </reaction>
</comment>
<dbReference type="InterPro" id="IPR026610">
    <property type="entry name" value="Hen1"/>
</dbReference>
<gene>
    <name evidence="15" type="ORF">EDM21_16185</name>
</gene>
<feature type="domain" description="Methyltransferase" evidence="13">
    <location>
        <begin position="252"/>
        <end position="341"/>
    </location>
</feature>
<dbReference type="CDD" id="cd02440">
    <property type="entry name" value="AdoMet_MTases"/>
    <property type="match status" value="1"/>
</dbReference>
<dbReference type="GO" id="GO:0046872">
    <property type="term" value="F:metal ion binding"/>
    <property type="evidence" value="ECO:0007669"/>
    <property type="project" value="UniProtKB-KW"/>
</dbReference>